<evidence type="ECO:0000259" key="2">
    <source>
        <dbReference type="SMART" id="SM00899"/>
    </source>
</evidence>
<feature type="domain" description="Ferrous iron transporter FeoA-like" evidence="2">
    <location>
        <begin position="25"/>
        <end position="94"/>
    </location>
</feature>
<protein>
    <submittedName>
        <fullName evidence="3">Ferrous iron transport protein A</fullName>
    </submittedName>
</protein>
<dbReference type="Proteomes" id="UP000219573">
    <property type="component" value="Unassembled WGS sequence"/>
</dbReference>
<dbReference type="Gene3D" id="2.30.30.90">
    <property type="match status" value="1"/>
</dbReference>
<gene>
    <name evidence="3" type="ORF">SAMN06265827_1311</name>
</gene>
<reference evidence="4" key="1">
    <citation type="submission" date="2017-09" db="EMBL/GenBank/DDBJ databases">
        <authorList>
            <person name="Varghese N."/>
            <person name="Submissions S."/>
        </authorList>
    </citation>
    <scope>NUCLEOTIDE SEQUENCE [LARGE SCALE GENOMIC DNA]</scope>
    <source>
        <strain evidence="4">MSL47</strain>
    </source>
</reference>
<keyword evidence="1" id="KW-0408">Iron</keyword>
<dbReference type="GO" id="GO:0046914">
    <property type="term" value="F:transition metal ion binding"/>
    <property type="evidence" value="ECO:0007669"/>
    <property type="project" value="InterPro"/>
</dbReference>
<dbReference type="InterPro" id="IPR008988">
    <property type="entry name" value="Transcriptional_repressor_C"/>
</dbReference>
<dbReference type="AlphaFoldDB" id="A0A285I508"/>
<organism evidence="3 4">
    <name type="scientific">Orenia metallireducens</name>
    <dbReference type="NCBI Taxonomy" id="1413210"/>
    <lineage>
        <taxon>Bacteria</taxon>
        <taxon>Bacillati</taxon>
        <taxon>Bacillota</taxon>
        <taxon>Clostridia</taxon>
        <taxon>Halanaerobiales</taxon>
        <taxon>Halobacteroidaceae</taxon>
        <taxon>Orenia</taxon>
    </lineage>
</organism>
<dbReference type="SUPFAM" id="SSF50037">
    <property type="entry name" value="C-terminal domain of transcriptional repressors"/>
    <property type="match status" value="1"/>
</dbReference>
<proteinExistence type="predicted"/>
<accession>A0A285I508</accession>
<dbReference type="InterPro" id="IPR038157">
    <property type="entry name" value="FeoA_core_dom"/>
</dbReference>
<name>A0A285I508_9FIRM</name>
<evidence type="ECO:0000256" key="1">
    <source>
        <dbReference type="ARBA" id="ARBA00023004"/>
    </source>
</evidence>
<dbReference type="EMBL" id="OBDZ01000031">
    <property type="protein sequence ID" value="SNY43024.1"/>
    <property type="molecule type" value="Genomic_DNA"/>
</dbReference>
<sequence>MDNIMSSKFMDEVSNMAGELGDSVTNLAKASINREYTIKDIKTNDEELKKFLFTLGCYEGEAVTVISVLAENYVITVKDARYSIDKDLAEAIIV</sequence>
<dbReference type="InterPro" id="IPR007167">
    <property type="entry name" value="Fe-transptr_FeoA-like"/>
</dbReference>
<keyword evidence="4" id="KW-1185">Reference proteome</keyword>
<evidence type="ECO:0000313" key="4">
    <source>
        <dbReference type="Proteomes" id="UP000219573"/>
    </source>
</evidence>
<dbReference type="Pfam" id="PF04023">
    <property type="entry name" value="FeoA"/>
    <property type="match status" value="1"/>
</dbReference>
<dbReference type="SMART" id="SM00899">
    <property type="entry name" value="FeoA"/>
    <property type="match status" value="1"/>
</dbReference>
<dbReference type="RefSeq" id="WP_253250795.1">
    <property type="nucleotide sequence ID" value="NZ_OBDZ01000031.1"/>
</dbReference>
<evidence type="ECO:0000313" key="3">
    <source>
        <dbReference type="EMBL" id="SNY43024.1"/>
    </source>
</evidence>